<keyword evidence="3 6" id="KW-0863">Zinc-finger</keyword>
<evidence type="ECO:0000259" key="8">
    <source>
        <dbReference type="PROSITE" id="PS51039"/>
    </source>
</evidence>
<dbReference type="InterPro" id="IPR002653">
    <property type="entry name" value="Znf_A20"/>
</dbReference>
<dbReference type="SUPFAM" id="SSF57716">
    <property type="entry name" value="Glucocorticoid receptor-like (DNA-binding domain)"/>
    <property type="match status" value="1"/>
</dbReference>
<evidence type="ECO:0000313" key="10">
    <source>
        <dbReference type="Proteomes" id="UP000015105"/>
    </source>
</evidence>
<dbReference type="GO" id="GO:0008270">
    <property type="term" value="F:zinc ion binding"/>
    <property type="evidence" value="ECO:0007669"/>
    <property type="project" value="UniProtKB-KW"/>
</dbReference>
<sequence>EPIPASLRCEISNRGHREQSIVPAGARSSQREHVGARETCSIGNSLDLSLDNMEARQQAGGAALCASGCGFFAGAATNDLCSKCYKEQQLLDVMAFDGAVMSGLRSLTIALTKAGGEEETPEKTMKNRCSACQKKVGLLGFACRCGATYCGAHRHTDAHTCFFDYKAAGREQIARQNPLVVAPKMTRI</sequence>
<dbReference type="Gramene" id="AET0Gv20128300.1">
    <property type="protein sequence ID" value="AET0Gv20128300.1"/>
    <property type="gene ID" value="AET0Gv20128300"/>
</dbReference>
<name>A0A452XFT0_AEGTS</name>
<reference evidence="10" key="1">
    <citation type="journal article" date="2014" name="Science">
        <title>Ancient hybridizations among the ancestral genomes of bread wheat.</title>
        <authorList>
            <consortium name="International Wheat Genome Sequencing Consortium,"/>
            <person name="Marcussen T."/>
            <person name="Sandve S.R."/>
            <person name="Heier L."/>
            <person name="Spannagl M."/>
            <person name="Pfeifer M."/>
            <person name="Jakobsen K.S."/>
            <person name="Wulff B.B."/>
            <person name="Steuernagel B."/>
            <person name="Mayer K.F."/>
            <person name="Olsen O.A."/>
        </authorList>
    </citation>
    <scope>NUCLEOTIDE SEQUENCE [LARGE SCALE GENOMIC DNA]</scope>
    <source>
        <strain evidence="10">cv. AL8/78</strain>
    </source>
</reference>
<evidence type="ECO:0000256" key="4">
    <source>
        <dbReference type="ARBA" id="ARBA00022833"/>
    </source>
</evidence>
<comment type="function">
    <text evidence="1">May be involved in environmental stress response.</text>
</comment>
<dbReference type="PROSITE" id="PS51036">
    <property type="entry name" value="ZF_A20"/>
    <property type="match status" value="1"/>
</dbReference>
<dbReference type="PROSITE" id="PS51039">
    <property type="entry name" value="ZF_AN1"/>
    <property type="match status" value="1"/>
</dbReference>
<evidence type="ECO:0000256" key="5">
    <source>
        <dbReference type="ARBA" id="ARBA00023016"/>
    </source>
</evidence>
<dbReference type="Pfam" id="PF01754">
    <property type="entry name" value="zf-A20"/>
    <property type="match status" value="1"/>
</dbReference>
<dbReference type="Pfam" id="PF01428">
    <property type="entry name" value="zf-AN1"/>
    <property type="match status" value="1"/>
</dbReference>
<organism evidence="9 10">
    <name type="scientific">Aegilops tauschii subsp. strangulata</name>
    <name type="common">Goatgrass</name>
    <dbReference type="NCBI Taxonomy" id="200361"/>
    <lineage>
        <taxon>Eukaryota</taxon>
        <taxon>Viridiplantae</taxon>
        <taxon>Streptophyta</taxon>
        <taxon>Embryophyta</taxon>
        <taxon>Tracheophyta</taxon>
        <taxon>Spermatophyta</taxon>
        <taxon>Magnoliopsida</taxon>
        <taxon>Liliopsida</taxon>
        <taxon>Poales</taxon>
        <taxon>Poaceae</taxon>
        <taxon>BOP clade</taxon>
        <taxon>Pooideae</taxon>
        <taxon>Triticodae</taxon>
        <taxon>Triticeae</taxon>
        <taxon>Triticinae</taxon>
        <taxon>Aegilops</taxon>
    </lineage>
</organism>
<reference evidence="9" key="3">
    <citation type="submission" date="2019-03" db="UniProtKB">
        <authorList>
            <consortium name="EnsemblPlants"/>
        </authorList>
    </citation>
    <scope>IDENTIFICATION</scope>
</reference>
<accession>A0A452XFT0</accession>
<dbReference type="STRING" id="200361.A0A452XFT0"/>
<dbReference type="InterPro" id="IPR035896">
    <property type="entry name" value="AN1-like_Znf"/>
</dbReference>
<feature type="domain" description="AN1-type" evidence="8">
    <location>
        <begin position="123"/>
        <end position="169"/>
    </location>
</feature>
<evidence type="ECO:0000259" key="7">
    <source>
        <dbReference type="PROSITE" id="PS51036"/>
    </source>
</evidence>
<dbReference type="InterPro" id="IPR050652">
    <property type="entry name" value="AN1_A20_ZnFinger"/>
</dbReference>
<keyword evidence="4" id="KW-0862">Zinc</keyword>
<evidence type="ECO:0000313" key="9">
    <source>
        <dbReference type="EnsemblPlants" id="AET0Gv20128300.1"/>
    </source>
</evidence>
<dbReference type="GO" id="GO:0003677">
    <property type="term" value="F:DNA binding"/>
    <property type="evidence" value="ECO:0007669"/>
    <property type="project" value="InterPro"/>
</dbReference>
<keyword evidence="2" id="KW-0479">Metal-binding</keyword>
<keyword evidence="10" id="KW-1185">Reference proteome</keyword>
<dbReference type="PANTHER" id="PTHR10634:SF154">
    <property type="entry name" value="AN1-TYPE DOMAIN-CONTAINING PROTEIN"/>
    <property type="match status" value="1"/>
</dbReference>
<dbReference type="SMART" id="SM00259">
    <property type="entry name" value="ZnF_A20"/>
    <property type="match status" value="1"/>
</dbReference>
<dbReference type="SUPFAM" id="SSF118310">
    <property type="entry name" value="AN1-like Zinc finger"/>
    <property type="match status" value="1"/>
</dbReference>
<dbReference type="Gene3D" id="1.20.5.4770">
    <property type="match status" value="1"/>
</dbReference>
<proteinExistence type="predicted"/>
<dbReference type="PANTHER" id="PTHR10634">
    <property type="entry name" value="AN1-TYPE ZINC FINGER PROTEIN"/>
    <property type="match status" value="1"/>
</dbReference>
<dbReference type="InterPro" id="IPR000058">
    <property type="entry name" value="Znf_AN1"/>
</dbReference>
<evidence type="ECO:0008006" key="11">
    <source>
        <dbReference type="Google" id="ProtNLM"/>
    </source>
</evidence>
<evidence type="ECO:0000256" key="2">
    <source>
        <dbReference type="ARBA" id="ARBA00022723"/>
    </source>
</evidence>
<dbReference type="AlphaFoldDB" id="A0A452XFT0"/>
<evidence type="ECO:0000256" key="6">
    <source>
        <dbReference type="PROSITE-ProRule" id="PRU00449"/>
    </source>
</evidence>
<dbReference type="Gene3D" id="4.10.1110.10">
    <property type="entry name" value="AN1-like Zinc finger"/>
    <property type="match status" value="1"/>
</dbReference>
<protein>
    <recommendedName>
        <fullName evidence="11">AN1-type domain-containing protein</fullName>
    </recommendedName>
</protein>
<evidence type="ECO:0000256" key="3">
    <source>
        <dbReference type="ARBA" id="ARBA00022771"/>
    </source>
</evidence>
<evidence type="ECO:0000256" key="1">
    <source>
        <dbReference type="ARBA" id="ARBA00003732"/>
    </source>
</evidence>
<dbReference type="EnsemblPlants" id="AET0Gv20128300.1">
    <property type="protein sequence ID" value="AET0Gv20128300.1"/>
    <property type="gene ID" value="AET0Gv20128300"/>
</dbReference>
<dbReference type="FunFam" id="4.10.1110.10:FF:000001">
    <property type="entry name" value="Zinc finger AN1-type containing 6"/>
    <property type="match status" value="1"/>
</dbReference>
<feature type="domain" description="A20-type" evidence="7">
    <location>
        <begin position="59"/>
        <end position="93"/>
    </location>
</feature>
<reference evidence="10" key="2">
    <citation type="journal article" date="2017" name="Nat. Plants">
        <title>The Aegilops tauschii genome reveals multiple impacts of transposons.</title>
        <authorList>
            <person name="Zhao G."/>
            <person name="Zou C."/>
            <person name="Li K."/>
            <person name="Wang K."/>
            <person name="Li T."/>
            <person name="Gao L."/>
            <person name="Zhang X."/>
            <person name="Wang H."/>
            <person name="Yang Z."/>
            <person name="Liu X."/>
            <person name="Jiang W."/>
            <person name="Mao L."/>
            <person name="Kong X."/>
            <person name="Jiao Y."/>
            <person name="Jia J."/>
        </authorList>
    </citation>
    <scope>NUCLEOTIDE SEQUENCE [LARGE SCALE GENOMIC DNA]</scope>
    <source>
        <strain evidence="10">cv. AL8/78</strain>
    </source>
</reference>
<keyword evidence="5" id="KW-0346">Stress response</keyword>
<dbReference type="SMART" id="SM00154">
    <property type="entry name" value="ZnF_AN1"/>
    <property type="match status" value="1"/>
</dbReference>
<dbReference type="Proteomes" id="UP000015105">
    <property type="component" value="Unassembled WGS sequence"/>
</dbReference>